<dbReference type="PANTHER" id="PTHR30619">
    <property type="entry name" value="DNA INTERNALIZATION/COMPETENCE PROTEIN COMEC/REC2"/>
    <property type="match status" value="1"/>
</dbReference>
<evidence type="ECO:0000256" key="2">
    <source>
        <dbReference type="ARBA" id="ARBA00022475"/>
    </source>
</evidence>
<evidence type="ECO:0000313" key="10">
    <source>
        <dbReference type="Proteomes" id="UP001449178"/>
    </source>
</evidence>
<dbReference type="InterPro" id="IPR004477">
    <property type="entry name" value="ComEC_N"/>
</dbReference>
<dbReference type="InterPro" id="IPR052159">
    <property type="entry name" value="Competence_DNA_uptake"/>
</dbReference>
<evidence type="ECO:0000313" key="9">
    <source>
        <dbReference type="EMBL" id="WZW88521.1"/>
    </source>
</evidence>
<feature type="transmembrane region" description="Helical" evidence="7">
    <location>
        <begin position="218"/>
        <end position="240"/>
    </location>
</feature>
<feature type="transmembrane region" description="Helical" evidence="7">
    <location>
        <begin position="378"/>
        <end position="400"/>
    </location>
</feature>
<dbReference type="SUPFAM" id="SSF56281">
    <property type="entry name" value="Metallo-hydrolase/oxidoreductase"/>
    <property type="match status" value="1"/>
</dbReference>
<feature type="transmembrane region" description="Helical" evidence="7">
    <location>
        <begin position="346"/>
        <end position="366"/>
    </location>
</feature>
<evidence type="ECO:0000256" key="4">
    <source>
        <dbReference type="ARBA" id="ARBA00022989"/>
    </source>
</evidence>
<feature type="transmembrane region" description="Helical" evidence="7">
    <location>
        <begin position="27"/>
        <end position="43"/>
    </location>
</feature>
<name>A0ABZ3C218_9GAMM</name>
<comment type="subcellular location">
    <subcellularLocation>
        <location evidence="1">Cell membrane</location>
        <topology evidence="1">Multi-pass membrane protein</topology>
    </subcellularLocation>
</comment>
<dbReference type="Gene3D" id="3.60.15.10">
    <property type="entry name" value="Ribonuclease Z/Hydroxyacylglutathione hydrolase-like"/>
    <property type="match status" value="1"/>
</dbReference>
<dbReference type="PANTHER" id="PTHR30619:SF1">
    <property type="entry name" value="RECOMBINATION PROTEIN 2"/>
    <property type="match status" value="1"/>
</dbReference>
<dbReference type="EMBL" id="CP150637">
    <property type="protein sequence ID" value="WZW88521.1"/>
    <property type="molecule type" value="Genomic_DNA"/>
</dbReference>
<feature type="region of interest" description="Disordered" evidence="6">
    <location>
        <begin position="541"/>
        <end position="566"/>
    </location>
</feature>
<feature type="domain" description="ComEC/Rec2-related protein" evidence="8">
    <location>
        <begin position="194"/>
        <end position="457"/>
    </location>
</feature>
<dbReference type="InterPro" id="IPR036866">
    <property type="entry name" value="RibonucZ/Hydroxyglut_hydro"/>
</dbReference>
<keyword evidence="2" id="KW-1003">Cell membrane</keyword>
<feature type="transmembrane region" description="Helical" evidence="7">
    <location>
        <begin position="252"/>
        <end position="270"/>
    </location>
</feature>
<feature type="transmembrane region" description="Helical" evidence="7">
    <location>
        <begin position="439"/>
        <end position="458"/>
    </location>
</feature>
<evidence type="ECO:0000256" key="7">
    <source>
        <dbReference type="SAM" id="Phobius"/>
    </source>
</evidence>
<sequence>MSIALLLFGLIIALIKRHTIAIANSLFLLIGMLIALFIYPQYLSEYRQIQHHLPLQIESEFTVLRNHSPTSTTIEITQVKMIQAPEDTDLSSPLSEMLRGAEVTLYNIAPEIKATLQEGAHYNAIIDIKPRIIRNIPGNRERILSYLARKTIGYGRLKTDPILISPPSTISQLRSNIASYLSLNYNNSAYLSALSVGKTAELTQYDWQALRKTGTIHLVSISGLHLSLTAFYAFILFRILFGLLQVRCIEPFRLAAILAIIVAWNYALLAGTSLPTIRAAIMFSIAMLTLIINRPIFSLHSVALALLIILLCMPLAILTAGFWLSFVAVITLTLSTRIFQSPIKALLLTQLALSLLLIPLTASFFGEISLISPVINLIAIPWTSIMVMPALLVGIILYLVSPIFAHPFLLVADQGITVLKYLIMQSARLPYASIEVGPIPLFIAVLITLSLLILLYLFPFIRHAISRLSGFQYRFHLKGNRSSRHSTIQLRGKVVTIWIAVMITMVITIIISFHLFFSDVDKTILSSVLFQKESIQRSQLVANHSRSDEKQMIGTDESDHDSSTTSTTTDFQLSMYQLPVGEGLSFLLVMPDFTLLFDTGNRFRQFDAGKNIIHPTLKNLNITHIDTLILSKRNQQHIGGTQSILTAYPDTPIWTLPALQSYINQAGNCRQLQAVNPHYTIKPLSMIKSSCAFHITLYRMIDLYLIADIEDREWPATRKYIESIQQQSPERQIVLLYPNQGRRYFPIHSLFEMPGDTTSHSPSSNQFTHNIPTLNKSIVESTVESAHQPIILFSTRALNSKIDTVMQRYQQPIYNSYQSTISLHFNYNNKKAKSLLELRLEDYRDQYRYYWLQVAE</sequence>
<feature type="transmembrane region" description="Helical" evidence="7">
    <location>
        <begin position="303"/>
        <end position="334"/>
    </location>
</feature>
<evidence type="ECO:0000259" key="8">
    <source>
        <dbReference type="Pfam" id="PF03772"/>
    </source>
</evidence>
<gene>
    <name evidence="9" type="ORF">WMO13_03810</name>
</gene>
<dbReference type="Pfam" id="PF03772">
    <property type="entry name" value="Competence"/>
    <property type="match status" value="1"/>
</dbReference>
<evidence type="ECO:0000256" key="1">
    <source>
        <dbReference type="ARBA" id="ARBA00004651"/>
    </source>
</evidence>
<protein>
    <submittedName>
        <fullName evidence="9">ComEC/Rec2 family competence protein</fullName>
    </submittedName>
</protein>
<keyword evidence="10" id="KW-1185">Reference proteome</keyword>
<keyword evidence="3 7" id="KW-0812">Transmembrane</keyword>
<proteinExistence type="predicted"/>
<keyword evidence="5 7" id="KW-0472">Membrane</keyword>
<keyword evidence="4 7" id="KW-1133">Transmembrane helix</keyword>
<evidence type="ECO:0000256" key="6">
    <source>
        <dbReference type="SAM" id="MobiDB-lite"/>
    </source>
</evidence>
<dbReference type="RefSeq" id="WP_342386908.1">
    <property type="nucleotide sequence ID" value="NZ_CP150637.1"/>
</dbReference>
<feature type="transmembrane region" description="Helical" evidence="7">
    <location>
        <begin position="407"/>
        <end position="427"/>
    </location>
</feature>
<evidence type="ECO:0000256" key="3">
    <source>
        <dbReference type="ARBA" id="ARBA00022692"/>
    </source>
</evidence>
<feature type="transmembrane region" description="Helical" evidence="7">
    <location>
        <begin position="494"/>
        <end position="517"/>
    </location>
</feature>
<evidence type="ECO:0000256" key="5">
    <source>
        <dbReference type="ARBA" id="ARBA00023136"/>
    </source>
</evidence>
<dbReference type="NCBIfam" id="TIGR00360">
    <property type="entry name" value="ComEC_N-term"/>
    <property type="match status" value="1"/>
</dbReference>
<dbReference type="Proteomes" id="UP001449178">
    <property type="component" value="Chromosome"/>
</dbReference>
<accession>A0ABZ3C218</accession>
<organism evidence="9 10">
    <name type="scientific">Ignatzschineria larvae DSM 13226</name>
    <dbReference type="NCBI Taxonomy" id="1111732"/>
    <lineage>
        <taxon>Bacteria</taxon>
        <taxon>Pseudomonadati</taxon>
        <taxon>Pseudomonadota</taxon>
        <taxon>Gammaproteobacteria</taxon>
        <taxon>Cardiobacteriales</taxon>
        <taxon>Ignatzschineriaceae</taxon>
        <taxon>Ignatzschineria</taxon>
    </lineage>
</organism>
<reference evidence="9 10" key="1">
    <citation type="submission" date="2024-03" db="EMBL/GenBank/DDBJ databases">
        <title>Complete Genome Sequence and Annotation of Ignatzschineria larvae DSM 13226.</title>
        <authorList>
            <person name="Cantrell E."/>
            <person name="Burcham Z.M."/>
        </authorList>
    </citation>
    <scope>NUCLEOTIDE SEQUENCE [LARGE SCALE GENOMIC DNA]</scope>
    <source>
        <strain evidence="9 10">DSM 13226</strain>
    </source>
</reference>